<dbReference type="SMART" id="SM00717">
    <property type="entry name" value="SANT"/>
    <property type="match status" value="2"/>
</dbReference>
<evidence type="ECO:0000259" key="7">
    <source>
        <dbReference type="PROSITE" id="PS51294"/>
    </source>
</evidence>
<dbReference type="OrthoDB" id="2143914at2759"/>
<feature type="domain" description="Myb-like" evidence="6">
    <location>
        <begin position="95"/>
        <end position="146"/>
    </location>
</feature>
<dbReference type="FunFam" id="1.10.10.60:FF:000381">
    <property type="entry name" value="Transcription factor MYB119"/>
    <property type="match status" value="1"/>
</dbReference>
<keyword evidence="4" id="KW-0539">Nucleus</keyword>
<keyword evidence="2" id="KW-0677">Repeat</keyword>
<dbReference type="EMBL" id="AUSU01004761">
    <property type="protein sequence ID" value="EPS64534.1"/>
    <property type="molecule type" value="Genomic_DNA"/>
</dbReference>
<feature type="domain" description="HTH myb-type" evidence="7">
    <location>
        <begin position="151"/>
        <end position="201"/>
    </location>
</feature>
<sequence length="267" mass="30816">MEFYNNDENAPPPYIKTPTDDDDGDCCYFMDPRWIQFQSSLDPLFFDDCFVADFHDDPLAEFVIPPPDETSSSSAAAAAIAPPVKKQAEKRGRRKGKSGNGQWTPEEDRLLVKLVEEHGIRKWSQIAQMLEGRIGKQCRERWHNHLRPDIKKDNWTEEEDRILIRSHKELGNKWAEISKRLPGRTENSIKNHWNATKRRQLSRRKCRTKFSRPDSILQNYITSLNGTAEGAADSDASAALEYDYAEDMEMDLAPLMMDNAVDFFFDI</sequence>
<dbReference type="AlphaFoldDB" id="S8CC50"/>
<dbReference type="Proteomes" id="UP000015453">
    <property type="component" value="Unassembled WGS sequence"/>
</dbReference>
<dbReference type="GO" id="GO:0000981">
    <property type="term" value="F:DNA-binding transcription factor activity, RNA polymerase II-specific"/>
    <property type="evidence" value="ECO:0007669"/>
    <property type="project" value="TreeGrafter"/>
</dbReference>
<feature type="domain" description="Myb-like" evidence="6">
    <location>
        <begin position="147"/>
        <end position="197"/>
    </location>
</feature>
<dbReference type="FunFam" id="1.10.10.60:FF:000010">
    <property type="entry name" value="Transcriptional activator Myb isoform A"/>
    <property type="match status" value="1"/>
</dbReference>
<evidence type="ECO:0000313" key="8">
    <source>
        <dbReference type="EMBL" id="EPS64534.1"/>
    </source>
</evidence>
<comment type="subcellular location">
    <subcellularLocation>
        <location evidence="1">Nucleus</location>
    </subcellularLocation>
</comment>
<evidence type="ECO:0000259" key="6">
    <source>
        <dbReference type="PROSITE" id="PS50090"/>
    </source>
</evidence>
<dbReference type="InterPro" id="IPR009057">
    <property type="entry name" value="Homeodomain-like_sf"/>
</dbReference>
<dbReference type="PROSITE" id="PS51294">
    <property type="entry name" value="HTH_MYB"/>
    <property type="match status" value="2"/>
</dbReference>
<protein>
    <submittedName>
        <fullName evidence="8">Uncharacterized protein</fullName>
    </submittedName>
</protein>
<name>S8CC50_9LAMI</name>
<dbReference type="Pfam" id="PF13921">
    <property type="entry name" value="Myb_DNA-bind_6"/>
    <property type="match status" value="1"/>
</dbReference>
<accession>S8CC50</accession>
<evidence type="ECO:0000256" key="2">
    <source>
        <dbReference type="ARBA" id="ARBA00022737"/>
    </source>
</evidence>
<evidence type="ECO:0000256" key="4">
    <source>
        <dbReference type="ARBA" id="ARBA00023242"/>
    </source>
</evidence>
<dbReference type="InterPro" id="IPR050560">
    <property type="entry name" value="MYB_TF"/>
</dbReference>
<dbReference type="PROSITE" id="PS50090">
    <property type="entry name" value="MYB_LIKE"/>
    <property type="match status" value="2"/>
</dbReference>
<feature type="region of interest" description="Disordered" evidence="5">
    <location>
        <begin position="68"/>
        <end position="104"/>
    </location>
</feature>
<dbReference type="InterPro" id="IPR001005">
    <property type="entry name" value="SANT/Myb"/>
</dbReference>
<dbReference type="SUPFAM" id="SSF46689">
    <property type="entry name" value="Homeodomain-like"/>
    <property type="match status" value="1"/>
</dbReference>
<evidence type="ECO:0000256" key="3">
    <source>
        <dbReference type="ARBA" id="ARBA00023125"/>
    </source>
</evidence>
<keyword evidence="3" id="KW-0238">DNA-binding</keyword>
<reference evidence="8 9" key="1">
    <citation type="journal article" date="2013" name="BMC Genomics">
        <title>The miniature genome of a carnivorous plant Genlisea aurea contains a low number of genes and short non-coding sequences.</title>
        <authorList>
            <person name="Leushkin E.V."/>
            <person name="Sutormin R.A."/>
            <person name="Nabieva E.R."/>
            <person name="Penin A.A."/>
            <person name="Kondrashov A.S."/>
            <person name="Logacheva M.D."/>
        </authorList>
    </citation>
    <scope>NUCLEOTIDE SEQUENCE [LARGE SCALE GENOMIC DNA]</scope>
</reference>
<dbReference type="InterPro" id="IPR017930">
    <property type="entry name" value="Myb_dom"/>
</dbReference>
<comment type="caution">
    <text evidence="8">The sequence shown here is derived from an EMBL/GenBank/DDBJ whole genome shotgun (WGS) entry which is preliminary data.</text>
</comment>
<evidence type="ECO:0000256" key="5">
    <source>
        <dbReference type="SAM" id="MobiDB-lite"/>
    </source>
</evidence>
<evidence type="ECO:0000256" key="1">
    <source>
        <dbReference type="ARBA" id="ARBA00004123"/>
    </source>
</evidence>
<dbReference type="PANTHER" id="PTHR45614:SF285">
    <property type="entry name" value="TRANSCRIPTION FACTOR MYB98"/>
    <property type="match status" value="1"/>
</dbReference>
<evidence type="ECO:0000313" key="9">
    <source>
        <dbReference type="Proteomes" id="UP000015453"/>
    </source>
</evidence>
<feature type="domain" description="HTH myb-type" evidence="7">
    <location>
        <begin position="101"/>
        <end position="150"/>
    </location>
</feature>
<organism evidence="8 9">
    <name type="scientific">Genlisea aurea</name>
    <dbReference type="NCBI Taxonomy" id="192259"/>
    <lineage>
        <taxon>Eukaryota</taxon>
        <taxon>Viridiplantae</taxon>
        <taxon>Streptophyta</taxon>
        <taxon>Embryophyta</taxon>
        <taxon>Tracheophyta</taxon>
        <taxon>Spermatophyta</taxon>
        <taxon>Magnoliopsida</taxon>
        <taxon>eudicotyledons</taxon>
        <taxon>Gunneridae</taxon>
        <taxon>Pentapetalae</taxon>
        <taxon>asterids</taxon>
        <taxon>lamiids</taxon>
        <taxon>Lamiales</taxon>
        <taxon>Lentibulariaceae</taxon>
        <taxon>Genlisea</taxon>
    </lineage>
</organism>
<feature type="compositionally biased region" description="Low complexity" evidence="5">
    <location>
        <begin position="71"/>
        <end position="81"/>
    </location>
</feature>
<gene>
    <name evidence="8" type="ORF">M569_10247</name>
</gene>
<keyword evidence="9" id="KW-1185">Reference proteome</keyword>
<dbReference type="GO" id="GO:0005634">
    <property type="term" value="C:nucleus"/>
    <property type="evidence" value="ECO:0007669"/>
    <property type="project" value="UniProtKB-SubCell"/>
</dbReference>
<proteinExistence type="predicted"/>
<dbReference type="GO" id="GO:0000978">
    <property type="term" value="F:RNA polymerase II cis-regulatory region sequence-specific DNA binding"/>
    <property type="evidence" value="ECO:0007669"/>
    <property type="project" value="TreeGrafter"/>
</dbReference>
<dbReference type="PANTHER" id="PTHR45614">
    <property type="entry name" value="MYB PROTEIN-RELATED"/>
    <property type="match status" value="1"/>
</dbReference>
<dbReference type="Gene3D" id="1.10.10.60">
    <property type="entry name" value="Homeodomain-like"/>
    <property type="match status" value="2"/>
</dbReference>
<dbReference type="CDD" id="cd00167">
    <property type="entry name" value="SANT"/>
    <property type="match status" value="2"/>
</dbReference>